<proteinExistence type="predicted"/>
<evidence type="ECO:0000313" key="3">
    <source>
        <dbReference type="Proteomes" id="UP000273982"/>
    </source>
</evidence>
<feature type="transmembrane region" description="Helical" evidence="1">
    <location>
        <begin position="55"/>
        <end position="72"/>
    </location>
</feature>
<accession>A0A3G8M351</accession>
<reference evidence="2 3" key="1">
    <citation type="submission" date="2018-11" db="EMBL/GenBank/DDBJ databases">
        <title>Genome squencing of methanotrophic bacteria isolated from alkaline groundwater in Korea.</title>
        <authorList>
            <person name="Nguyen L.N."/>
        </authorList>
    </citation>
    <scope>NUCLEOTIDE SEQUENCE [LARGE SCALE GENOMIC DNA]</scope>
    <source>
        <strain evidence="2 3">GW6</strain>
    </source>
</reference>
<name>A0A3G8M351_9HYPH</name>
<gene>
    <name evidence="2" type="ORF">EHO51_06455</name>
</gene>
<dbReference type="EMBL" id="CP034086">
    <property type="protein sequence ID" value="AZG76399.1"/>
    <property type="molecule type" value="Genomic_DNA"/>
</dbReference>
<dbReference type="AlphaFoldDB" id="A0A3G8M351"/>
<protein>
    <submittedName>
        <fullName evidence="2">Uncharacterized protein</fullName>
    </submittedName>
</protein>
<dbReference type="RefSeq" id="WP_124738207.1">
    <property type="nucleotide sequence ID" value="NZ_CP034086.1"/>
</dbReference>
<evidence type="ECO:0000313" key="2">
    <source>
        <dbReference type="EMBL" id="AZG76399.1"/>
    </source>
</evidence>
<organism evidence="2 3">
    <name type="scientific">Methylocystis rosea</name>
    <dbReference type="NCBI Taxonomy" id="173366"/>
    <lineage>
        <taxon>Bacteria</taxon>
        <taxon>Pseudomonadati</taxon>
        <taxon>Pseudomonadota</taxon>
        <taxon>Alphaproteobacteria</taxon>
        <taxon>Hyphomicrobiales</taxon>
        <taxon>Methylocystaceae</taxon>
        <taxon>Methylocystis</taxon>
    </lineage>
</organism>
<keyword evidence="1" id="KW-0472">Membrane</keyword>
<sequence length="216" mass="24438">MSLRFDQDGRAIIWLARPNMCLYVIDRAKISISLIILVYAVNSVGSKSSFSAEDFLFGLFCILAIVFTFMFFSQRYIYVGHSDGICLCMLIRRRGQDKIFGTIRETLYRNVRSVRVSKVSDSCVILAFEHEPPPISEMTQFIGREAVVPSNYIFRNPAHVEADLSARGANPNARKVTAKKISLLGLIFMLPVLDSGLLCNSRVCETILDQWRRVAE</sequence>
<keyword evidence="1" id="KW-0812">Transmembrane</keyword>
<dbReference type="Proteomes" id="UP000273982">
    <property type="component" value="Chromosome"/>
</dbReference>
<evidence type="ECO:0000256" key="1">
    <source>
        <dbReference type="SAM" id="Phobius"/>
    </source>
</evidence>
<feature type="transmembrane region" description="Helical" evidence="1">
    <location>
        <begin position="21"/>
        <end position="40"/>
    </location>
</feature>
<keyword evidence="1" id="KW-1133">Transmembrane helix</keyword>
<dbReference type="KEGG" id="mros:EHO51_06455"/>